<evidence type="ECO:0000313" key="2">
    <source>
        <dbReference type="Proteomes" id="UP000001075"/>
    </source>
</evidence>
<sequence>MHHHTRREHLGYCSHLTCTTAFQNNSSCKADTVSTLQMNAFREYPTQNQGTATAYQESASAEMPTTLFSDRNTSCVLYPPHLEPDV</sequence>
<name>G3HB10_CRIGR</name>
<dbReference type="Proteomes" id="UP000001075">
    <property type="component" value="Unassembled WGS sequence"/>
</dbReference>
<organism evidence="1 2">
    <name type="scientific">Cricetulus griseus</name>
    <name type="common">Chinese hamster</name>
    <name type="synonym">Cricetulus barabensis griseus</name>
    <dbReference type="NCBI Taxonomy" id="10029"/>
    <lineage>
        <taxon>Eukaryota</taxon>
        <taxon>Metazoa</taxon>
        <taxon>Chordata</taxon>
        <taxon>Craniata</taxon>
        <taxon>Vertebrata</taxon>
        <taxon>Euteleostomi</taxon>
        <taxon>Mammalia</taxon>
        <taxon>Eutheria</taxon>
        <taxon>Euarchontoglires</taxon>
        <taxon>Glires</taxon>
        <taxon>Rodentia</taxon>
        <taxon>Myomorpha</taxon>
        <taxon>Muroidea</taxon>
        <taxon>Cricetidae</taxon>
        <taxon>Cricetinae</taxon>
        <taxon>Cricetulus</taxon>
    </lineage>
</organism>
<proteinExistence type="predicted"/>
<dbReference type="InParanoid" id="G3HB10"/>
<dbReference type="EMBL" id="JH000260">
    <property type="protein sequence ID" value="EGW08487.1"/>
    <property type="molecule type" value="Genomic_DNA"/>
</dbReference>
<protein>
    <submittedName>
        <fullName evidence="1">Uncharacterized protein</fullName>
    </submittedName>
</protein>
<accession>G3HB10</accession>
<dbReference type="AlphaFoldDB" id="G3HB10"/>
<gene>
    <name evidence="1" type="ORF">I79_007623</name>
</gene>
<reference evidence="2" key="1">
    <citation type="journal article" date="2011" name="Nat. Biotechnol.">
        <title>The genomic sequence of the Chinese hamster ovary (CHO)-K1 cell line.</title>
        <authorList>
            <person name="Xu X."/>
            <person name="Nagarajan H."/>
            <person name="Lewis N.E."/>
            <person name="Pan S."/>
            <person name="Cai Z."/>
            <person name="Liu X."/>
            <person name="Chen W."/>
            <person name="Xie M."/>
            <person name="Wang W."/>
            <person name="Hammond S."/>
            <person name="Andersen M.R."/>
            <person name="Neff N."/>
            <person name="Passarelli B."/>
            <person name="Koh W."/>
            <person name="Fan H.C."/>
            <person name="Wang J."/>
            <person name="Gui Y."/>
            <person name="Lee K.H."/>
            <person name="Betenbaugh M.J."/>
            <person name="Quake S.R."/>
            <person name="Famili I."/>
            <person name="Palsson B.O."/>
            <person name="Wang J."/>
        </authorList>
    </citation>
    <scope>NUCLEOTIDE SEQUENCE [LARGE SCALE GENOMIC DNA]</scope>
    <source>
        <strain evidence="2">CHO K1 cell line</strain>
    </source>
</reference>
<evidence type="ECO:0000313" key="1">
    <source>
        <dbReference type="EMBL" id="EGW08487.1"/>
    </source>
</evidence>